<evidence type="ECO:0000313" key="1">
    <source>
        <dbReference type="EMBL" id="MDR6511474.1"/>
    </source>
</evidence>
<reference evidence="1 2" key="1">
    <citation type="submission" date="2023-07" db="EMBL/GenBank/DDBJ databases">
        <title>Sorghum-associated microbial communities from plants grown in Nebraska, USA.</title>
        <authorList>
            <person name="Schachtman D."/>
        </authorList>
    </citation>
    <scope>NUCLEOTIDE SEQUENCE [LARGE SCALE GENOMIC DNA]</scope>
    <source>
        <strain evidence="1 2">DS1027</strain>
    </source>
</reference>
<keyword evidence="2" id="KW-1185">Reference proteome</keyword>
<evidence type="ECO:0008006" key="3">
    <source>
        <dbReference type="Google" id="ProtNLM"/>
    </source>
</evidence>
<dbReference type="EMBL" id="JAVDRD010000005">
    <property type="protein sequence ID" value="MDR6511474.1"/>
    <property type="molecule type" value="Genomic_DNA"/>
</dbReference>
<evidence type="ECO:0000313" key="2">
    <source>
        <dbReference type="Proteomes" id="UP001184150"/>
    </source>
</evidence>
<sequence length="102" mass="10223">MAKDLHTVAVSSKGDGPAQEDRLIVLMKKGLANAAGGSAGAAVTIALTGLELPASYGVQVTPSQDATVWTSGRSQTGFTINLAPRLAANTLAAGTVDVLVFA</sequence>
<protein>
    <recommendedName>
        <fullName evidence="3">Bacteriophage lambda head decoration protein D</fullName>
    </recommendedName>
</protein>
<dbReference type="Proteomes" id="UP001184150">
    <property type="component" value="Unassembled WGS sequence"/>
</dbReference>
<gene>
    <name evidence="1" type="ORF">J2792_002346</name>
</gene>
<organism evidence="1 2">
    <name type="scientific">Novosphingobium capsulatum</name>
    <dbReference type="NCBI Taxonomy" id="13688"/>
    <lineage>
        <taxon>Bacteria</taxon>
        <taxon>Pseudomonadati</taxon>
        <taxon>Pseudomonadota</taxon>
        <taxon>Alphaproteobacteria</taxon>
        <taxon>Sphingomonadales</taxon>
        <taxon>Sphingomonadaceae</taxon>
        <taxon>Novosphingobium</taxon>
    </lineage>
</organism>
<dbReference type="RefSeq" id="WP_309805341.1">
    <property type="nucleotide sequence ID" value="NZ_JAVDRD010000005.1"/>
</dbReference>
<proteinExistence type="predicted"/>
<accession>A0ABU1MMM8</accession>
<name>A0ABU1MMM8_9SPHN</name>
<comment type="caution">
    <text evidence="1">The sequence shown here is derived from an EMBL/GenBank/DDBJ whole genome shotgun (WGS) entry which is preliminary data.</text>
</comment>